<organism evidence="3 4">
    <name type="scientific">Nonomuraea guangzhouensis</name>
    <dbReference type="NCBI Taxonomy" id="1291555"/>
    <lineage>
        <taxon>Bacteria</taxon>
        <taxon>Bacillati</taxon>
        <taxon>Actinomycetota</taxon>
        <taxon>Actinomycetes</taxon>
        <taxon>Streptosporangiales</taxon>
        <taxon>Streptosporangiaceae</taxon>
        <taxon>Nonomuraea</taxon>
    </lineage>
</organism>
<keyword evidence="4" id="KW-1185">Reference proteome</keyword>
<keyword evidence="2" id="KW-0732">Signal</keyword>
<proteinExistence type="predicted"/>
<feature type="compositionally biased region" description="Low complexity" evidence="1">
    <location>
        <begin position="89"/>
        <end position="99"/>
    </location>
</feature>
<evidence type="ECO:0000313" key="3">
    <source>
        <dbReference type="EMBL" id="MFD1542983.1"/>
    </source>
</evidence>
<evidence type="ECO:0000313" key="4">
    <source>
        <dbReference type="Proteomes" id="UP001597097"/>
    </source>
</evidence>
<feature type="compositionally biased region" description="Basic and acidic residues" evidence="1">
    <location>
        <begin position="126"/>
        <end position="144"/>
    </location>
</feature>
<feature type="region of interest" description="Disordered" evidence="1">
    <location>
        <begin position="126"/>
        <end position="183"/>
    </location>
</feature>
<reference evidence="4" key="1">
    <citation type="journal article" date="2019" name="Int. J. Syst. Evol. Microbiol.">
        <title>The Global Catalogue of Microorganisms (GCM) 10K type strain sequencing project: providing services to taxonomists for standard genome sequencing and annotation.</title>
        <authorList>
            <consortium name="The Broad Institute Genomics Platform"/>
            <consortium name="The Broad Institute Genome Sequencing Center for Infectious Disease"/>
            <person name="Wu L."/>
            <person name="Ma J."/>
        </authorList>
    </citation>
    <scope>NUCLEOTIDE SEQUENCE [LARGE SCALE GENOMIC DNA]</scope>
    <source>
        <strain evidence="4">CGMCC 1.15399</strain>
    </source>
</reference>
<feature type="region of interest" description="Disordered" evidence="1">
    <location>
        <begin position="253"/>
        <end position="278"/>
    </location>
</feature>
<dbReference type="RefSeq" id="WP_219528512.1">
    <property type="nucleotide sequence ID" value="NZ_JAHKRM010000004.1"/>
</dbReference>
<feature type="region of interest" description="Disordered" evidence="1">
    <location>
        <begin position="84"/>
        <end position="110"/>
    </location>
</feature>
<dbReference type="Proteomes" id="UP001597097">
    <property type="component" value="Unassembled WGS sequence"/>
</dbReference>
<evidence type="ECO:0000256" key="2">
    <source>
        <dbReference type="SAM" id="SignalP"/>
    </source>
</evidence>
<dbReference type="EMBL" id="JBHUCM010000035">
    <property type="protein sequence ID" value="MFD1542983.1"/>
    <property type="molecule type" value="Genomic_DNA"/>
</dbReference>
<protein>
    <submittedName>
        <fullName evidence="3">Uncharacterized protein</fullName>
    </submittedName>
</protein>
<evidence type="ECO:0000256" key="1">
    <source>
        <dbReference type="SAM" id="MobiDB-lite"/>
    </source>
</evidence>
<accession>A0ABW4GL61</accession>
<feature type="chain" id="PRO_5046126021" evidence="2">
    <location>
        <begin position="24"/>
        <end position="278"/>
    </location>
</feature>
<comment type="caution">
    <text evidence="3">The sequence shown here is derived from an EMBL/GenBank/DDBJ whole genome shotgun (WGS) entry which is preliminary data.</text>
</comment>
<feature type="signal peptide" evidence="2">
    <location>
        <begin position="1"/>
        <end position="23"/>
    </location>
</feature>
<name>A0ABW4GL61_9ACTN</name>
<gene>
    <name evidence="3" type="ORF">ACFSJ0_38440</name>
</gene>
<sequence>MGSRTAISAGALALALVAIPVVASPALAEASDCTRGDGLLSGVTNGLCNVVEAVTGTVNTLTGDTLNPVTKKVDKTADDVLGTVGDAVPTTIPTTSGQPQPTPSDDHLLPNTLSEVCLPVVGCEKQDVQTHHKDPESPRPEDSAKPTPTAKPNKRDKKDSTTTLPTGGPTPPQTEPYELDTPEHPVKNIQTADTDMPRIDLLWPNPFARDLTDPLRDQPIIRPSKPASDVLGTSLTIALLTSAILATRIVQQRRQRTEQPDSIPFEPARAGNSRHRLA</sequence>